<proteinExistence type="predicted"/>
<name>A0A286GSA4_9BACT</name>
<dbReference type="EMBL" id="OCNH01000008">
    <property type="protein sequence ID" value="SOD98435.1"/>
    <property type="molecule type" value="Genomic_DNA"/>
</dbReference>
<keyword evidence="1" id="KW-0812">Transmembrane</keyword>
<keyword evidence="1" id="KW-0472">Membrane</keyword>
<accession>A0A286GSA4</accession>
<dbReference type="SUPFAM" id="SSF48452">
    <property type="entry name" value="TPR-like"/>
    <property type="match status" value="1"/>
</dbReference>
<sequence>MNTDLETIENYVTGQLTPDERVRFEAALRTDPAVAEALAFYMLTKQVAGEQAREQRKAELDALRKPASMWSVPMRWAAAASITVLLGLGWYFLRPTNSPEMATRLADDYVAEHFMELPTTMDGGSSGSTTVDSLKTAVGLVNSGKLAEADALFLDILKRQPTNDRALKYAGIVSLRQGNYDQAITLFHRLSERTDLYSNPGLFYESLALLKRGLPMDKEQAKKLLDEVITRNLDGKAEAEKLIKSF</sequence>
<dbReference type="InterPro" id="IPR011990">
    <property type="entry name" value="TPR-like_helical_dom_sf"/>
</dbReference>
<evidence type="ECO:0000256" key="1">
    <source>
        <dbReference type="SAM" id="Phobius"/>
    </source>
</evidence>
<dbReference type="AlphaFoldDB" id="A0A286GSA4"/>
<keyword evidence="1" id="KW-1133">Transmembrane helix</keyword>
<dbReference type="Proteomes" id="UP000219452">
    <property type="component" value="Unassembled WGS sequence"/>
</dbReference>
<evidence type="ECO:0000313" key="2">
    <source>
        <dbReference type="EMBL" id="SOD98435.1"/>
    </source>
</evidence>
<dbReference type="RefSeq" id="WP_097131266.1">
    <property type="nucleotide sequence ID" value="NZ_OCNH01000008.1"/>
</dbReference>
<protein>
    <recommendedName>
        <fullName evidence="4">Tetratricopeptide repeat-containing protein</fullName>
    </recommendedName>
</protein>
<reference evidence="3" key="1">
    <citation type="submission" date="2017-09" db="EMBL/GenBank/DDBJ databases">
        <authorList>
            <person name="Varghese N."/>
            <person name="Submissions S."/>
        </authorList>
    </citation>
    <scope>NUCLEOTIDE SEQUENCE [LARGE SCALE GENOMIC DNA]</scope>
    <source>
        <strain evidence="3">DSM 29961</strain>
    </source>
</reference>
<dbReference type="Gene3D" id="1.25.40.10">
    <property type="entry name" value="Tetratricopeptide repeat domain"/>
    <property type="match status" value="1"/>
</dbReference>
<evidence type="ECO:0000313" key="3">
    <source>
        <dbReference type="Proteomes" id="UP000219452"/>
    </source>
</evidence>
<dbReference type="OrthoDB" id="663481at2"/>
<keyword evidence="3" id="KW-1185">Reference proteome</keyword>
<evidence type="ECO:0008006" key="4">
    <source>
        <dbReference type="Google" id="ProtNLM"/>
    </source>
</evidence>
<gene>
    <name evidence="2" type="ORF">SAMN06269250_6083</name>
</gene>
<feature type="transmembrane region" description="Helical" evidence="1">
    <location>
        <begin position="74"/>
        <end position="93"/>
    </location>
</feature>
<organism evidence="2 3">
    <name type="scientific">Spirosoma fluviale</name>
    <dbReference type="NCBI Taxonomy" id="1597977"/>
    <lineage>
        <taxon>Bacteria</taxon>
        <taxon>Pseudomonadati</taxon>
        <taxon>Bacteroidota</taxon>
        <taxon>Cytophagia</taxon>
        <taxon>Cytophagales</taxon>
        <taxon>Cytophagaceae</taxon>
        <taxon>Spirosoma</taxon>
    </lineage>
</organism>